<dbReference type="InterPro" id="IPR002202">
    <property type="entry name" value="HMG_CoA_Rdtase"/>
</dbReference>
<dbReference type="Gene3D" id="3.90.770.10">
    <property type="entry name" value="3-hydroxy-3-methylglutaryl-coenzyme A Reductase, Chain A, domain 2"/>
    <property type="match status" value="1"/>
</dbReference>
<dbReference type="PROSITE" id="PS00318">
    <property type="entry name" value="HMG_COA_REDUCTASE_2"/>
    <property type="match status" value="1"/>
</dbReference>
<dbReference type="AlphaFoldDB" id="A0A381SNG0"/>
<dbReference type="InterPro" id="IPR009023">
    <property type="entry name" value="HMG_CoA_Rdtase_NAD(P)-bd_sf"/>
</dbReference>
<gene>
    <name evidence="3" type="ORF">METZ01_LOCUS57735</name>
</gene>
<keyword evidence="2" id="KW-0560">Oxidoreductase</keyword>
<reference evidence="3" key="1">
    <citation type="submission" date="2018-05" db="EMBL/GenBank/DDBJ databases">
        <authorList>
            <person name="Lanie J.A."/>
            <person name="Ng W.-L."/>
            <person name="Kazmierczak K.M."/>
            <person name="Andrzejewski T.M."/>
            <person name="Davidsen T.M."/>
            <person name="Wayne K.J."/>
            <person name="Tettelin H."/>
            <person name="Glass J.I."/>
            <person name="Rusch D."/>
            <person name="Podicherti R."/>
            <person name="Tsui H.-C.T."/>
            <person name="Winkler M.E."/>
        </authorList>
    </citation>
    <scope>NUCLEOTIDE SEQUENCE</scope>
</reference>
<dbReference type="GO" id="GO:0004420">
    <property type="term" value="F:hydroxymethylglutaryl-CoA reductase (NADPH) activity"/>
    <property type="evidence" value="ECO:0007669"/>
    <property type="project" value="InterPro"/>
</dbReference>
<dbReference type="PRINTS" id="PR00071">
    <property type="entry name" value="HMGCOARDTASE"/>
</dbReference>
<dbReference type="EMBL" id="UINC01003274">
    <property type="protein sequence ID" value="SVA04881.1"/>
    <property type="molecule type" value="Genomic_DNA"/>
</dbReference>
<dbReference type="SUPFAM" id="SSF55035">
    <property type="entry name" value="NAD-binding domain of HMG-CoA reductase"/>
    <property type="match status" value="1"/>
</dbReference>
<comment type="similarity">
    <text evidence="1">Belongs to the HMG-CoA reductase family.</text>
</comment>
<dbReference type="InterPro" id="IPR009029">
    <property type="entry name" value="HMG_CoA_Rdtase_sub-bd_dom_sf"/>
</dbReference>
<dbReference type="InterPro" id="IPR023076">
    <property type="entry name" value="HMG_CoA_Rdtase_CS"/>
</dbReference>
<evidence type="ECO:0000256" key="1">
    <source>
        <dbReference type="ARBA" id="ARBA00007661"/>
    </source>
</evidence>
<proteinExistence type="inferred from homology"/>
<evidence type="ECO:0008006" key="4">
    <source>
        <dbReference type="Google" id="ProtNLM"/>
    </source>
</evidence>
<evidence type="ECO:0000313" key="3">
    <source>
        <dbReference type="EMBL" id="SVA04881.1"/>
    </source>
</evidence>
<accession>A0A381SNG0</accession>
<evidence type="ECO:0000256" key="2">
    <source>
        <dbReference type="ARBA" id="ARBA00023002"/>
    </source>
</evidence>
<dbReference type="SUPFAM" id="SSF56542">
    <property type="entry name" value="Substrate-binding domain of HMG-CoA reductase"/>
    <property type="match status" value="1"/>
</dbReference>
<dbReference type="PANTHER" id="PTHR10572">
    <property type="entry name" value="3-HYDROXY-3-METHYLGLUTARYL-COENZYME A REDUCTASE"/>
    <property type="match status" value="1"/>
</dbReference>
<protein>
    <recommendedName>
        <fullName evidence="4">Hydroxymethylglutaryl-CoA reductase (NADPH)</fullName>
    </recommendedName>
</protein>
<dbReference type="GO" id="GO:0015936">
    <property type="term" value="P:coenzyme A metabolic process"/>
    <property type="evidence" value="ECO:0007669"/>
    <property type="project" value="InterPro"/>
</dbReference>
<dbReference type="PANTHER" id="PTHR10572:SF24">
    <property type="entry name" value="3-HYDROXY-3-METHYLGLUTARYL-COENZYME A REDUCTASE"/>
    <property type="match status" value="1"/>
</dbReference>
<dbReference type="PROSITE" id="PS50065">
    <property type="entry name" value="HMG_COA_REDUCTASE_4"/>
    <property type="match status" value="1"/>
</dbReference>
<name>A0A381SNG0_9ZZZZ</name>
<organism evidence="3">
    <name type="scientific">marine metagenome</name>
    <dbReference type="NCBI Taxonomy" id="408172"/>
    <lineage>
        <taxon>unclassified sequences</taxon>
        <taxon>metagenomes</taxon>
        <taxon>ecological metagenomes</taxon>
    </lineage>
</organism>
<sequence>MEPATQLTVKQQADNNSKTAAFNGQFSGKITPPRGYAAEDIDRRVEWLAGQTGHRLDEFALEDPANFKGLSENQIGYLGLPLSIAGPLRIDGTYAKGDFYVPLCTLEGTLSFSMTRGFYLTYLAGGITSRHIKQQLSRCPVFTFKTLEEAHDFLPWIDAHAGEIQAAAESTTRHGKLLKIQTRPIHNRVLVEFIYDTAEAAGQNMVTIATDAACRWIMEQCGSRKPSRYLLESNFSGDKNPTHRTMMEGRGHHVICSFSVPDRLLRKLLRVSVDDIVCRITDKQLGSQMAGVFGLNLHVSNALAASYLALGQDVACVAENCVGTTTYEKQGDNLYATLSMPSITVGTVGGATRLKQQRRNLKLLECTGEKSSRKLAEIICASALALEISLTGALVSNEFASAHAEFGR</sequence>
<dbReference type="Gene3D" id="3.30.70.420">
    <property type="entry name" value="Hydroxymethylglutaryl-CoA reductase, class I/II, NAD/NADP-binding domain"/>
    <property type="match status" value="1"/>
</dbReference>
<dbReference type="Pfam" id="PF00368">
    <property type="entry name" value="HMG-CoA_red"/>
    <property type="match status" value="1"/>
</dbReference>
<dbReference type="InterPro" id="IPR023074">
    <property type="entry name" value="HMG_CoA_Rdtase_cat_sf"/>
</dbReference>